<dbReference type="RefSeq" id="WP_038084091.1">
    <property type="nucleotide sequence ID" value="NZ_JMIR01000002.1"/>
</dbReference>
<dbReference type="AlphaFoldDB" id="A0A074MGR3"/>
<protein>
    <submittedName>
        <fullName evidence="2">Uncharacterized protein</fullName>
    </submittedName>
</protein>
<feature type="signal peptide" evidence="1">
    <location>
        <begin position="1"/>
        <end position="24"/>
    </location>
</feature>
<reference evidence="2 3" key="1">
    <citation type="journal article" date="2013" name="Int. J. Syst. Evol. Microbiol.">
        <title>Tumebacillus flagellatus sp. nov., an alpha-amylase/pullulanase-producing bacterium isolated from cassava wastewater.</title>
        <authorList>
            <person name="Wang Q."/>
            <person name="Xie N."/>
            <person name="Qin Y."/>
            <person name="Shen N."/>
            <person name="Zhu J."/>
            <person name="Mi H."/>
            <person name="Huang R."/>
        </authorList>
    </citation>
    <scope>NUCLEOTIDE SEQUENCE [LARGE SCALE GENOMIC DNA]</scope>
    <source>
        <strain evidence="2 3">GST4</strain>
    </source>
</reference>
<dbReference type="EMBL" id="JMIR01000002">
    <property type="protein sequence ID" value="KEO84917.1"/>
    <property type="molecule type" value="Genomic_DNA"/>
</dbReference>
<evidence type="ECO:0000256" key="1">
    <source>
        <dbReference type="SAM" id="SignalP"/>
    </source>
</evidence>
<name>A0A074MGR3_9BACL</name>
<proteinExistence type="predicted"/>
<feature type="chain" id="PRO_5001697304" evidence="1">
    <location>
        <begin position="25"/>
        <end position="188"/>
    </location>
</feature>
<organism evidence="2 3">
    <name type="scientific">Tumebacillus flagellatus</name>
    <dbReference type="NCBI Taxonomy" id="1157490"/>
    <lineage>
        <taxon>Bacteria</taxon>
        <taxon>Bacillati</taxon>
        <taxon>Bacillota</taxon>
        <taxon>Bacilli</taxon>
        <taxon>Bacillales</taxon>
        <taxon>Alicyclobacillaceae</taxon>
        <taxon>Tumebacillus</taxon>
    </lineage>
</organism>
<dbReference type="Proteomes" id="UP000027931">
    <property type="component" value="Unassembled WGS sequence"/>
</dbReference>
<comment type="caution">
    <text evidence="2">The sequence shown here is derived from an EMBL/GenBank/DDBJ whole genome shotgun (WGS) entry which is preliminary data.</text>
</comment>
<accession>A0A074MGR3</accession>
<dbReference type="OrthoDB" id="9853922at2"/>
<keyword evidence="1" id="KW-0732">Signal</keyword>
<gene>
    <name evidence="2" type="ORF">EL26_02595</name>
</gene>
<keyword evidence="3" id="KW-1185">Reference proteome</keyword>
<evidence type="ECO:0000313" key="2">
    <source>
        <dbReference type="EMBL" id="KEO84917.1"/>
    </source>
</evidence>
<evidence type="ECO:0000313" key="3">
    <source>
        <dbReference type="Proteomes" id="UP000027931"/>
    </source>
</evidence>
<sequence>MKTTIVASIALSLLTCAVTPSAFGDEVNKSGFSAQHKMTANELAQHQKELQTANLQRVQDQGYKFDFSNKDPKPSLTSPNWSYSALWPGHYIDTNTTYTTTTNGEQVVVKLVQYPDLATYGSYVAKASYQLVGSSYIQPYQVTGNYDSTNFTFSFYNVPIGTWRLRIFNDTSGSGAVNMAGNGYVYYY</sequence>